<protein>
    <submittedName>
        <fullName evidence="4">Ookinete surface antigen</fullName>
    </submittedName>
</protein>
<dbReference type="Proteomes" id="UP000030690">
    <property type="component" value="Unassembled WGS sequence"/>
</dbReference>
<dbReference type="EMBL" id="KI925080">
    <property type="protein sequence ID" value="ETW18116.1"/>
    <property type="molecule type" value="Genomic_DNA"/>
</dbReference>
<keyword evidence="2" id="KW-0732">Signal</keyword>
<feature type="domain" description="EGF-like" evidence="3">
    <location>
        <begin position="64"/>
        <end position="106"/>
    </location>
</feature>
<evidence type="ECO:0000313" key="4">
    <source>
        <dbReference type="EMBL" id="ETW18116.1"/>
    </source>
</evidence>
<sequence length="217" mass="24157">MNKLYSLFLFLFIQLSIKYNNAKVTVDTVCKRGFLIQMSGHLECKCENDLVLVNEETCEEKVLKCDEKTVNKPCGDFSKCIKIDGNPVSYACKCNLGYDMVNNVCIPNECKNVTCGNGKCILDTSNPVKTAVCSCNIGKVPNVQDQNKCSKDGETKCSLKCLKENETCKAVDGIYKCDCKDGFIIDNESSICTAFSAYNILNLSIMFILFSVCFFIM</sequence>
<gene>
    <name evidence="4" type="ORF">PFFVO_03009</name>
</gene>
<feature type="transmembrane region" description="Helical" evidence="1">
    <location>
        <begin position="195"/>
        <end position="216"/>
    </location>
</feature>
<evidence type="ECO:0000259" key="3">
    <source>
        <dbReference type="SMART" id="SM00181"/>
    </source>
</evidence>
<dbReference type="OrthoDB" id="10060424at2759"/>
<feature type="domain" description="EGF-like" evidence="3">
    <location>
        <begin position="156"/>
        <end position="193"/>
    </location>
</feature>
<dbReference type="SMR" id="A0A024V5M4"/>
<dbReference type="GO" id="GO:0016020">
    <property type="term" value="C:membrane"/>
    <property type="evidence" value="ECO:0007669"/>
    <property type="project" value="InterPro"/>
</dbReference>
<dbReference type="InterPro" id="IPR000742">
    <property type="entry name" value="EGF"/>
</dbReference>
<accession>A0A024V5M4</accession>
<keyword evidence="1" id="KW-0472">Membrane</keyword>
<evidence type="ECO:0000313" key="5">
    <source>
        <dbReference type="Proteomes" id="UP000030690"/>
    </source>
</evidence>
<reference evidence="4 5" key="1">
    <citation type="submission" date="2013-02" db="EMBL/GenBank/DDBJ databases">
        <title>The Genome Annotation of Plasmodium falciparum Vietnam Oak-Knoll (FVO).</title>
        <authorList>
            <consortium name="The Broad Institute Genome Sequencing Platform"/>
            <consortium name="The Broad Institute Genome Sequencing Center for Infectious Disease"/>
            <person name="Neafsey D."/>
            <person name="Hoffman S."/>
            <person name="Volkman S."/>
            <person name="Rosenthal P."/>
            <person name="Walker B."/>
            <person name="Young S.K."/>
            <person name="Zeng Q."/>
            <person name="Gargeya S."/>
            <person name="Fitzgerald M."/>
            <person name="Haas B."/>
            <person name="Abouelleil A."/>
            <person name="Allen A.W."/>
            <person name="Alvarado L."/>
            <person name="Arachchi H.M."/>
            <person name="Berlin A.M."/>
            <person name="Chapman S.B."/>
            <person name="Gainer-Dewar J."/>
            <person name="Goldberg J."/>
            <person name="Griggs A."/>
            <person name="Gujja S."/>
            <person name="Hansen M."/>
            <person name="Howarth C."/>
            <person name="Imamovic A."/>
            <person name="Ireland A."/>
            <person name="Larimer J."/>
            <person name="McCowan C."/>
            <person name="Murphy C."/>
            <person name="Pearson M."/>
            <person name="Poon T.W."/>
            <person name="Priest M."/>
            <person name="Roberts A."/>
            <person name="Saif S."/>
            <person name="Shea T."/>
            <person name="Sisk P."/>
            <person name="Sykes S."/>
            <person name="Wortman J."/>
            <person name="Nusbaum C."/>
            <person name="Birren B."/>
        </authorList>
    </citation>
    <scope>NUCLEOTIDE SEQUENCE [LARGE SCALE GENOMIC DNA]</scope>
    <source>
        <strain evidence="5">Vietnam Oak-Knoll (FVO)</strain>
    </source>
</reference>
<dbReference type="Pfam" id="PF06247">
    <property type="entry name" value="Plasmod_Pvs28"/>
    <property type="match status" value="4"/>
</dbReference>
<evidence type="ECO:0000256" key="2">
    <source>
        <dbReference type="SAM" id="SignalP"/>
    </source>
</evidence>
<evidence type="ECO:0000256" key="1">
    <source>
        <dbReference type="SAM" id="Phobius"/>
    </source>
</evidence>
<feature type="signal peptide" evidence="2">
    <location>
        <begin position="1"/>
        <end position="22"/>
    </location>
</feature>
<feature type="domain" description="EGF-like" evidence="3">
    <location>
        <begin position="109"/>
        <end position="150"/>
    </location>
</feature>
<dbReference type="Gene3D" id="2.90.20.10">
    <property type="entry name" value="Plasmodium vivax P25 domain"/>
    <property type="match status" value="1"/>
</dbReference>
<proteinExistence type="predicted"/>
<keyword evidence="1" id="KW-0812">Transmembrane</keyword>
<dbReference type="SMART" id="SM00181">
    <property type="entry name" value="EGF"/>
    <property type="match status" value="3"/>
</dbReference>
<name>A0A024V5M4_PLAFA</name>
<reference evidence="4 5" key="2">
    <citation type="submission" date="2013-02" db="EMBL/GenBank/DDBJ databases">
        <title>The Genome Sequence of Plasmodium falciparum Vietnam Oak-Knoll (FVO).</title>
        <authorList>
            <consortium name="The Broad Institute Genome Sequencing Platform"/>
            <consortium name="The Broad Institute Genome Sequencing Center for Infectious Disease"/>
            <person name="Neafsey D."/>
            <person name="Cheeseman I."/>
            <person name="Volkman S."/>
            <person name="Adams J."/>
            <person name="Walker B."/>
            <person name="Young S.K."/>
            <person name="Zeng Q."/>
            <person name="Gargeya S."/>
            <person name="Fitzgerald M."/>
            <person name="Haas B."/>
            <person name="Abouelleil A."/>
            <person name="Alvarado L."/>
            <person name="Arachchi H.M."/>
            <person name="Berlin A.M."/>
            <person name="Chapman S.B."/>
            <person name="Dewar J."/>
            <person name="Goldberg J."/>
            <person name="Griggs A."/>
            <person name="Gujja S."/>
            <person name="Hansen M."/>
            <person name="Howarth C."/>
            <person name="Imamovic A."/>
            <person name="Larimer J."/>
            <person name="McCowan C."/>
            <person name="Murphy C."/>
            <person name="Neiman D."/>
            <person name="Pearson M."/>
            <person name="Priest M."/>
            <person name="Roberts A."/>
            <person name="Saif S."/>
            <person name="Shea T."/>
            <person name="Sisk P."/>
            <person name="Sykes S."/>
            <person name="Wortman J."/>
            <person name="Nusbaum C."/>
            <person name="Birren B."/>
        </authorList>
    </citation>
    <scope>NUCLEOTIDE SEQUENCE [LARGE SCALE GENOMIC DNA]</scope>
    <source>
        <strain evidence="5">Vietnam Oak-Knoll (FVO)</strain>
    </source>
</reference>
<dbReference type="GO" id="GO:0009986">
    <property type="term" value="C:cell surface"/>
    <property type="evidence" value="ECO:0007669"/>
    <property type="project" value="InterPro"/>
</dbReference>
<dbReference type="FunFam" id="2.90.20.10:FF:000001">
    <property type="entry name" value="25 kDa ookinete surface antigen"/>
    <property type="match status" value="1"/>
</dbReference>
<feature type="chain" id="PRO_5001535869" evidence="2">
    <location>
        <begin position="23"/>
        <end position="217"/>
    </location>
</feature>
<keyword evidence="1" id="KW-1133">Transmembrane helix</keyword>
<dbReference type="AlphaFoldDB" id="A0A024V5M4"/>
<organism evidence="4 5">
    <name type="scientific">Plasmodium falciparum Vietnam Oak-Knoll</name>
    <name type="common">FVO</name>
    <dbReference type="NCBI Taxonomy" id="1036723"/>
    <lineage>
        <taxon>Eukaryota</taxon>
        <taxon>Sar</taxon>
        <taxon>Alveolata</taxon>
        <taxon>Apicomplexa</taxon>
        <taxon>Aconoidasida</taxon>
        <taxon>Haemosporida</taxon>
        <taxon>Plasmodiidae</taxon>
        <taxon>Plasmodium</taxon>
        <taxon>Plasmodium (Laverania)</taxon>
    </lineage>
</organism>
<dbReference type="InterPro" id="IPR010423">
    <property type="entry name" value="Pvs25/Psv28_EGF"/>
</dbReference>